<gene>
    <name evidence="2" type="ORF">I5L03_12895</name>
</gene>
<dbReference type="EMBL" id="JAEANY010000004">
    <property type="protein sequence ID" value="MBH5323480.1"/>
    <property type="molecule type" value="Genomic_DNA"/>
</dbReference>
<protein>
    <submittedName>
        <fullName evidence="2">Alpha/beta fold hydrolase</fullName>
    </submittedName>
</protein>
<proteinExistence type="predicted"/>
<dbReference type="PRINTS" id="PR00111">
    <property type="entry name" value="ABHYDROLASE"/>
</dbReference>
<feature type="domain" description="AB hydrolase-1" evidence="1">
    <location>
        <begin position="26"/>
        <end position="258"/>
    </location>
</feature>
<accession>A0ABS0N6U8</accession>
<organism evidence="2 3">
    <name type="scientific">Aurantiacibacter sediminis</name>
    <dbReference type="NCBI Taxonomy" id="2793064"/>
    <lineage>
        <taxon>Bacteria</taxon>
        <taxon>Pseudomonadati</taxon>
        <taxon>Pseudomonadota</taxon>
        <taxon>Alphaproteobacteria</taxon>
        <taxon>Sphingomonadales</taxon>
        <taxon>Erythrobacteraceae</taxon>
        <taxon>Aurantiacibacter</taxon>
    </lineage>
</organism>
<comment type="caution">
    <text evidence="2">The sequence shown here is derived from an EMBL/GenBank/DDBJ whole genome shotgun (WGS) entry which is preliminary data.</text>
</comment>
<dbReference type="RefSeq" id="WP_197922425.1">
    <property type="nucleotide sequence ID" value="NZ_CAWPTA010000009.1"/>
</dbReference>
<dbReference type="Gene3D" id="3.40.50.1820">
    <property type="entry name" value="alpha/beta hydrolase"/>
    <property type="match status" value="1"/>
</dbReference>
<dbReference type="GO" id="GO:0016787">
    <property type="term" value="F:hydrolase activity"/>
    <property type="evidence" value="ECO:0007669"/>
    <property type="project" value="UniProtKB-KW"/>
</dbReference>
<sequence>MIETKTQLITSGDYQIHVTEAGEGQPLLMLHGGGAGASALSNFGGNLQAFAAHYRVLLPDFVGYGGSTMAKPDGERIAFYAKGIVDIMDALEITGAHILGNSLGGAVAIWIGIHRPELVGRLVLMGPGIAMPTFAPFPTEGWKAMGEMYQGEGPTKAKMRGLLETMVHDKSLITDELVDERFASATDPKLLAAQPGPPSPESPYRFMEKDIEQLNTPSLILWGRDDRVTPYDSVFQFFGRMKQSELHVFSECGHWVQTEQRERFNRVVLDYLAR</sequence>
<evidence type="ECO:0000259" key="1">
    <source>
        <dbReference type="Pfam" id="PF00561"/>
    </source>
</evidence>
<dbReference type="Pfam" id="PF00561">
    <property type="entry name" value="Abhydrolase_1"/>
    <property type="match status" value="1"/>
</dbReference>
<dbReference type="PANTHER" id="PTHR46438">
    <property type="entry name" value="ALPHA/BETA-HYDROLASES SUPERFAMILY PROTEIN"/>
    <property type="match status" value="1"/>
</dbReference>
<evidence type="ECO:0000313" key="2">
    <source>
        <dbReference type="EMBL" id="MBH5323480.1"/>
    </source>
</evidence>
<keyword evidence="3" id="KW-1185">Reference proteome</keyword>
<dbReference type="InterPro" id="IPR000639">
    <property type="entry name" value="Epox_hydrolase-like"/>
</dbReference>
<dbReference type="InterPro" id="IPR000073">
    <property type="entry name" value="AB_hydrolase_1"/>
</dbReference>
<reference evidence="2 3" key="1">
    <citation type="submission" date="2020-11" db="EMBL/GenBank/DDBJ databases">
        <title>Erythrobacter sediminis sp. nov., a marine bacterium from a tidal flat of Garorim Bay.</title>
        <authorList>
            <person name="Kim D."/>
            <person name="Yoo Y."/>
            <person name="Kim J.-J."/>
        </authorList>
    </citation>
    <scope>NUCLEOTIDE SEQUENCE [LARGE SCALE GENOMIC DNA]</scope>
    <source>
        <strain evidence="2 3">JGD-13</strain>
    </source>
</reference>
<dbReference type="SUPFAM" id="SSF53474">
    <property type="entry name" value="alpha/beta-Hydrolases"/>
    <property type="match status" value="1"/>
</dbReference>
<dbReference type="Proteomes" id="UP000602442">
    <property type="component" value="Unassembled WGS sequence"/>
</dbReference>
<dbReference type="InterPro" id="IPR029058">
    <property type="entry name" value="AB_hydrolase_fold"/>
</dbReference>
<dbReference type="PANTHER" id="PTHR46438:SF11">
    <property type="entry name" value="LIPASE-RELATED"/>
    <property type="match status" value="1"/>
</dbReference>
<name>A0ABS0N6U8_9SPHN</name>
<evidence type="ECO:0000313" key="3">
    <source>
        <dbReference type="Proteomes" id="UP000602442"/>
    </source>
</evidence>
<keyword evidence="2" id="KW-0378">Hydrolase</keyword>
<dbReference type="PRINTS" id="PR00412">
    <property type="entry name" value="EPOXHYDRLASE"/>
</dbReference>